<comment type="caution">
    <text evidence="3">The sequence shown here is derived from an EMBL/GenBank/DDBJ whole genome shotgun (WGS) entry which is preliminary data.</text>
</comment>
<feature type="signal peptide" evidence="1">
    <location>
        <begin position="1"/>
        <end position="15"/>
    </location>
</feature>
<keyword evidence="1" id="KW-0732">Signal</keyword>
<feature type="domain" description="Deacetylase PdaC" evidence="2">
    <location>
        <begin position="62"/>
        <end position="150"/>
    </location>
</feature>
<proteinExistence type="predicted"/>
<dbReference type="InterPro" id="IPR025303">
    <property type="entry name" value="PdaC"/>
</dbReference>
<sequence length="278" mass="29878">MRIALPLIALPLALAACQGSDDGANIADTDSDAANLVAPINITAIAAGATPTPTADPIRLSQDDSVLDFDYTVPAEAAAIPALRQRLLDRAKSDKTEMTKDHAHYASEMRKGGFPVHPYGLTTTWKTVAQTNRFLVLVAEGYRYMGGAHGGDFYEPLVWDKTKDSRVSFGDLFTDKDKALATIRQPFCDTLNRERAKRRGGEGIGSGWETECPPFDKMITLAPARTVGGKFARIGVWIPADVAGSHAEGSYSFDLVIPKAMAALVKDDYAASFPGTID</sequence>
<keyword evidence="4" id="KW-1185">Reference proteome</keyword>
<dbReference type="RefSeq" id="WP_219237255.1">
    <property type="nucleotide sequence ID" value="NZ_JAHWZX010000003.1"/>
</dbReference>
<evidence type="ECO:0000313" key="3">
    <source>
        <dbReference type="EMBL" id="MBW4330148.1"/>
    </source>
</evidence>
<dbReference type="Proteomes" id="UP001197214">
    <property type="component" value="Unassembled WGS sequence"/>
</dbReference>
<evidence type="ECO:0000313" key="4">
    <source>
        <dbReference type="Proteomes" id="UP001197214"/>
    </source>
</evidence>
<name>A0ABS6XK07_9SPHN</name>
<reference evidence="3 4" key="1">
    <citation type="submission" date="2021-07" db="EMBL/GenBank/DDBJ databases">
        <title>Stakelama flava sp. nov., a novel endophytic bacterium isolated from branch of Kandelia candel.</title>
        <authorList>
            <person name="Tuo L."/>
        </authorList>
    </citation>
    <scope>NUCLEOTIDE SEQUENCE [LARGE SCALE GENOMIC DNA]</scope>
    <source>
        <strain evidence="3 4">CBK3Z-3</strain>
    </source>
</reference>
<feature type="chain" id="PRO_5047527532" evidence="1">
    <location>
        <begin position="16"/>
        <end position="278"/>
    </location>
</feature>
<protein>
    <submittedName>
        <fullName evidence="3">DUF4163 domain-containing protein</fullName>
    </submittedName>
</protein>
<dbReference type="PROSITE" id="PS51257">
    <property type="entry name" value="PROKAR_LIPOPROTEIN"/>
    <property type="match status" value="1"/>
</dbReference>
<evidence type="ECO:0000259" key="2">
    <source>
        <dbReference type="Pfam" id="PF13739"/>
    </source>
</evidence>
<dbReference type="EMBL" id="JAHWZX010000003">
    <property type="protein sequence ID" value="MBW4330148.1"/>
    <property type="molecule type" value="Genomic_DNA"/>
</dbReference>
<accession>A0ABS6XK07</accession>
<evidence type="ECO:0000256" key="1">
    <source>
        <dbReference type="SAM" id="SignalP"/>
    </source>
</evidence>
<organism evidence="3 4">
    <name type="scientific">Stakelama flava</name>
    <dbReference type="NCBI Taxonomy" id="2860338"/>
    <lineage>
        <taxon>Bacteria</taxon>
        <taxon>Pseudomonadati</taxon>
        <taxon>Pseudomonadota</taxon>
        <taxon>Alphaproteobacteria</taxon>
        <taxon>Sphingomonadales</taxon>
        <taxon>Sphingomonadaceae</taxon>
        <taxon>Stakelama</taxon>
    </lineage>
</organism>
<dbReference type="Pfam" id="PF13739">
    <property type="entry name" value="PdaC"/>
    <property type="match status" value="1"/>
</dbReference>
<gene>
    <name evidence="3" type="ORF">KY084_04570</name>
</gene>